<sequence length="155" mass="18914">MSYHTKIIFGKDQVRKYHNNEEFSDFEKSINFKKYVFETKAEMNAFYKGVVESMGRLEFEVINEFEDKNNQEKEDESEFDYWGFIEKYYPKYYSCNNVLLSDILTRKLDGEEICEKDLDYVKDWDVRKELFELDKELLCKAFGNYFDIIYPEKFQ</sequence>
<organism evidence="1 2">
    <name type="scientific">Flavobacterium bomense</name>
    <dbReference type="NCBI Taxonomy" id="2497483"/>
    <lineage>
        <taxon>Bacteria</taxon>
        <taxon>Pseudomonadati</taxon>
        <taxon>Bacteroidota</taxon>
        <taxon>Flavobacteriia</taxon>
        <taxon>Flavobacteriales</taxon>
        <taxon>Flavobacteriaceae</taxon>
        <taxon>Flavobacterium</taxon>
    </lineage>
</organism>
<gene>
    <name evidence="1" type="ORF">EKL98_09520</name>
</gene>
<evidence type="ECO:0000313" key="1">
    <source>
        <dbReference type="EMBL" id="RTZ04410.1"/>
    </source>
</evidence>
<dbReference type="AlphaFoldDB" id="A0A432CM56"/>
<keyword evidence="2" id="KW-1185">Reference proteome</keyword>
<dbReference type="RefSeq" id="WP_126562156.1">
    <property type="nucleotide sequence ID" value="NZ_RYDJ01000009.1"/>
</dbReference>
<reference evidence="1 2" key="1">
    <citation type="submission" date="2018-12" db="EMBL/GenBank/DDBJ databases">
        <title>Flavobacterium sp. nov., isolated from glacier ice.</title>
        <authorList>
            <person name="Liu Q."/>
            <person name="Xin Y.-H."/>
        </authorList>
    </citation>
    <scope>NUCLEOTIDE SEQUENCE [LARGE SCALE GENOMIC DNA]</scope>
    <source>
        <strain evidence="1 2">RB1N8</strain>
    </source>
</reference>
<dbReference type="Proteomes" id="UP000280825">
    <property type="component" value="Unassembled WGS sequence"/>
</dbReference>
<dbReference type="EMBL" id="RYDJ01000009">
    <property type="protein sequence ID" value="RTZ04410.1"/>
    <property type="molecule type" value="Genomic_DNA"/>
</dbReference>
<name>A0A432CM56_9FLAO</name>
<proteinExistence type="predicted"/>
<evidence type="ECO:0000313" key="2">
    <source>
        <dbReference type="Proteomes" id="UP000280825"/>
    </source>
</evidence>
<accession>A0A432CM56</accession>
<protein>
    <submittedName>
        <fullName evidence="1">Uncharacterized protein</fullName>
    </submittedName>
</protein>
<comment type="caution">
    <text evidence="1">The sequence shown here is derived from an EMBL/GenBank/DDBJ whole genome shotgun (WGS) entry which is preliminary data.</text>
</comment>